<reference evidence="2" key="1">
    <citation type="journal article" date="2020" name="bioRxiv">
        <title>Comparative genomics of Chlamydomonas.</title>
        <authorList>
            <person name="Craig R.J."/>
            <person name="Hasan A.R."/>
            <person name="Ness R.W."/>
            <person name="Keightley P.D."/>
        </authorList>
    </citation>
    <scope>NUCLEOTIDE SEQUENCE</scope>
    <source>
        <strain evidence="2">SAG 7.73</strain>
    </source>
</reference>
<feature type="compositionally biased region" description="Low complexity" evidence="1">
    <location>
        <begin position="799"/>
        <end position="812"/>
    </location>
</feature>
<feature type="region of interest" description="Disordered" evidence="1">
    <location>
        <begin position="279"/>
        <end position="366"/>
    </location>
</feature>
<feature type="compositionally biased region" description="Low complexity" evidence="1">
    <location>
        <begin position="289"/>
        <end position="314"/>
    </location>
</feature>
<protein>
    <submittedName>
        <fullName evidence="2">Uncharacterized protein</fullName>
    </submittedName>
</protein>
<keyword evidence="3" id="KW-1185">Reference proteome</keyword>
<organism evidence="2 3">
    <name type="scientific">Chlamydomonas incerta</name>
    <dbReference type="NCBI Taxonomy" id="51695"/>
    <lineage>
        <taxon>Eukaryota</taxon>
        <taxon>Viridiplantae</taxon>
        <taxon>Chlorophyta</taxon>
        <taxon>core chlorophytes</taxon>
        <taxon>Chlorophyceae</taxon>
        <taxon>CS clade</taxon>
        <taxon>Chlamydomonadales</taxon>
        <taxon>Chlamydomonadaceae</taxon>
        <taxon>Chlamydomonas</taxon>
    </lineage>
</organism>
<evidence type="ECO:0000313" key="2">
    <source>
        <dbReference type="EMBL" id="KAG2429215.1"/>
    </source>
</evidence>
<dbReference type="Proteomes" id="UP000650467">
    <property type="component" value="Unassembled WGS sequence"/>
</dbReference>
<dbReference type="EMBL" id="JAEHOC010000031">
    <property type="protein sequence ID" value="KAG2429215.1"/>
    <property type="molecule type" value="Genomic_DNA"/>
</dbReference>
<feature type="compositionally biased region" description="Gly residues" evidence="1">
    <location>
        <begin position="315"/>
        <end position="333"/>
    </location>
</feature>
<feature type="region of interest" description="Disordered" evidence="1">
    <location>
        <begin position="210"/>
        <end position="236"/>
    </location>
</feature>
<dbReference type="AlphaFoldDB" id="A0A835SZD8"/>
<feature type="region of interest" description="Disordered" evidence="1">
    <location>
        <begin position="1132"/>
        <end position="1235"/>
    </location>
</feature>
<name>A0A835SZD8_CHLIN</name>
<evidence type="ECO:0000313" key="3">
    <source>
        <dbReference type="Proteomes" id="UP000650467"/>
    </source>
</evidence>
<feature type="compositionally biased region" description="Low complexity" evidence="1">
    <location>
        <begin position="1164"/>
        <end position="1178"/>
    </location>
</feature>
<proteinExistence type="predicted"/>
<feature type="region of interest" description="Disordered" evidence="1">
    <location>
        <begin position="642"/>
        <end position="663"/>
    </location>
</feature>
<evidence type="ECO:0000256" key="1">
    <source>
        <dbReference type="SAM" id="MobiDB-lite"/>
    </source>
</evidence>
<feature type="region of interest" description="Disordered" evidence="1">
    <location>
        <begin position="799"/>
        <end position="824"/>
    </location>
</feature>
<accession>A0A835SZD8</accession>
<gene>
    <name evidence="2" type="ORF">HXX76_010985</name>
</gene>
<feature type="compositionally biased region" description="Gly residues" evidence="1">
    <location>
        <begin position="216"/>
        <end position="230"/>
    </location>
</feature>
<feature type="compositionally biased region" description="Gly residues" evidence="1">
    <location>
        <begin position="1141"/>
        <end position="1158"/>
    </location>
</feature>
<sequence length="1235" mass="122781">MDWEQVFPTLVPAVMRAFEARMSGQRQSPYPVANVWLLVGDSSWVAVQPSLTRDNPISIVLTCQAGDVAALGLDEGDSLGLLALEPGGCVMAVAASTPAGQLKTVGLLCGAGGGAVPAAAAVVTAGRASPPPPPAFAAAFSVSQPRQTDGGVGILEVSLPPLPGAGTGGEAVGVREPADQQQMTLLYVHMQPTSRKLQPLEMPLTRFPVTWQRRGGSPGSGGGGGDGGGSRAQLGDLPPALLQQLPPQGRLLVLPEQGLVVLVVPAAPEAVAAAAAALSAKSQRRRRQVAPAAAGSGSAAADYADSDGSSASSAGSGGSGGGGGGGAGGGGGTRVAHLSPSGRWPASPLGLPGSPPPLAHFTVGGPVEGDGSGELLQLVAEDAAQWNPVLQAWGWTQPPKQPQQQWHPVEAYQAQLVPTPTTSIRALPVSLQWARVPMSLLDVEPGAAGAGEAGGATSGASASAAPVLCCRRDTLEALGLRPGGRLALHAAEPGFVVLVAPHSTEGAAVAAQQPPGPEPILLTWGAGGRLRVQLQPDGKADWTPLFPAEAPVARGDGGQDPVRQDVALWAPPQLLDEPPSTPSVPLGFSMYRNSKTHPYLIVAYLVSSSGRLDPDPKGSVMAVLPGGRLVVAWWWPRGGGAEDCSSSPPPAAMAAGAAGTSVSDAVPRQTSATTAAEATVVAPPLGLPLPQHASSLASRMTHLPTAAALMSDMRLPGEALAASLTFHPSLTEAQLQQQASGGAQAAAVAERQGVQRAPINTTSSGAPSAASDVQRLTQLAKELSTDWHMLVKALARSSSAGSSSGRATSSAGCPPLNLRDPSASQLPPVKLVRLSSSRLQTSGGAYSGGARGCGGDGSGGGGCGLLDCEVRWWSVVVARPLEAGTLVAPVGGHVLSAADLQSELLDGWAGWLRPELQQELRRRCRLTAASSTSSGVAAAEVPGGYLEAACEAAWALLATAFTLPYTWSPLCGAGSAAAGGDGSSSDAGISATTAAAGASLPLHLVLVSPGGRYGGGVVGLVNDPVFRPAWAAAAAAAAAAGAGAGGGGGDQLEAAEANCAVVGVPAVGGVVVPLLVTTRRLEAGAHLLLDRGPGWRTEMQQLAATLRRLSGGGASVAAVLFGADELGAAGEVEAGGEESGDGGSNGSGVGVGVGGGRGGRGDADVGAADADAPAVGEATSGAEVPVAGRSSEPPVAGSGGAGQQQVQPQGKGGKPTAGWTWLRPPWRLGWPETEG</sequence>
<comment type="caution">
    <text evidence="2">The sequence shown here is derived from an EMBL/GenBank/DDBJ whole genome shotgun (WGS) entry which is preliminary data.</text>
</comment>